<organism evidence="1 2">
    <name type="scientific">Segatella copri</name>
    <dbReference type="NCBI Taxonomy" id="165179"/>
    <lineage>
        <taxon>Bacteria</taxon>
        <taxon>Pseudomonadati</taxon>
        <taxon>Bacteroidota</taxon>
        <taxon>Bacteroidia</taxon>
        <taxon>Bacteroidales</taxon>
        <taxon>Prevotellaceae</taxon>
        <taxon>Segatella</taxon>
    </lineage>
</organism>
<evidence type="ECO:0000313" key="2">
    <source>
        <dbReference type="Proteomes" id="UP001208620"/>
    </source>
</evidence>
<gene>
    <name evidence="1" type="ORF">ONT01_14205</name>
</gene>
<comment type="caution">
    <text evidence="1">The sequence shown here is derived from an EMBL/GenBank/DDBJ whole genome shotgun (WGS) entry which is preliminary data.</text>
</comment>
<dbReference type="EMBL" id="JAPDVD010000002">
    <property type="protein sequence ID" value="MCW4138897.1"/>
    <property type="molecule type" value="Genomic_DNA"/>
</dbReference>
<accession>A0AAW5UG97</accession>
<dbReference type="Proteomes" id="UP001208620">
    <property type="component" value="Unassembled WGS sequence"/>
</dbReference>
<proteinExistence type="predicted"/>
<dbReference type="AlphaFoldDB" id="A0AAW5UG97"/>
<evidence type="ECO:0000313" key="1">
    <source>
        <dbReference type="EMBL" id="MCW4138897.1"/>
    </source>
</evidence>
<reference evidence="1" key="1">
    <citation type="submission" date="2022-11" db="EMBL/GenBank/DDBJ databases">
        <title>Genomic repertoires linked with pathogenic potency of arthritogenic Prevotella copri isolated from the gut of rheumatoid arthritis patients.</title>
        <authorList>
            <person name="Nii T."/>
            <person name="Maeda Y."/>
            <person name="Motooka D."/>
            <person name="Naito M."/>
            <person name="Matsumoto Y."/>
            <person name="Ogawa T."/>
            <person name="Oguro-Igashira E."/>
            <person name="Kishikawa T."/>
            <person name="Yamashita M."/>
            <person name="Koizumi S."/>
            <person name="Kurakawa T."/>
            <person name="Okumura R."/>
            <person name="Kayama H."/>
            <person name="Murakami M."/>
            <person name="Sakaguchi T."/>
            <person name="Das B."/>
            <person name="Nakamura S."/>
            <person name="Okada Y."/>
            <person name="Kumanogoh A."/>
            <person name="Takeda K."/>
        </authorList>
    </citation>
    <scope>NUCLEOTIDE SEQUENCE</scope>
    <source>
        <strain evidence="1">H105_2-2</strain>
    </source>
</reference>
<name>A0AAW5UG97_9BACT</name>
<protein>
    <submittedName>
        <fullName evidence="1">Uncharacterized protein</fullName>
    </submittedName>
</protein>
<dbReference type="RefSeq" id="WP_264949497.1">
    <property type="nucleotide sequence ID" value="NZ_JAPDVB010000002.1"/>
</dbReference>
<sequence>MQTLTYLWEIDQARKINPEGVFASMSMNNLYMETAAEFTKAYRILNKVIKAGGKESMLNGAERTMLLWQLSEELEVLNKKLRSLALSVCIYNFEDVWNRAIAGKIEKTNGMIASDAIRRHGKAMKQVARFYRMRQEHKPWFQ</sequence>